<keyword evidence="1" id="KW-0479">Metal-binding</keyword>
<feature type="region of interest" description="Disordered" evidence="2">
    <location>
        <begin position="62"/>
        <end position="95"/>
    </location>
</feature>
<keyword evidence="5" id="KW-1185">Reference proteome</keyword>
<dbReference type="EMBL" id="JARTCD010000079">
    <property type="protein sequence ID" value="KAJ8653412.1"/>
    <property type="molecule type" value="Genomic_DNA"/>
</dbReference>
<evidence type="ECO:0000256" key="2">
    <source>
        <dbReference type="SAM" id="MobiDB-lite"/>
    </source>
</evidence>
<evidence type="ECO:0000259" key="3">
    <source>
        <dbReference type="PROSITE" id="PS50966"/>
    </source>
</evidence>
<dbReference type="PROSITE" id="PS50966">
    <property type="entry name" value="ZF_SWIM"/>
    <property type="match status" value="1"/>
</dbReference>
<dbReference type="PANTHER" id="PTHR21540:SF0">
    <property type="entry name" value="PHD FAMILY PROTEIN"/>
    <property type="match status" value="1"/>
</dbReference>
<keyword evidence="1" id="KW-0863">Zinc-finger</keyword>
<gene>
    <name evidence="4" type="ORF">O0I10_010958</name>
</gene>
<evidence type="ECO:0000256" key="1">
    <source>
        <dbReference type="PROSITE-ProRule" id="PRU00325"/>
    </source>
</evidence>
<dbReference type="GeneID" id="83218360"/>
<dbReference type="Proteomes" id="UP001234581">
    <property type="component" value="Unassembled WGS sequence"/>
</dbReference>
<feature type="domain" description="SWIM-type" evidence="3">
    <location>
        <begin position="138"/>
        <end position="171"/>
    </location>
</feature>
<dbReference type="AlphaFoldDB" id="A0AAD7UTY4"/>
<feature type="compositionally biased region" description="Basic residues" evidence="2">
    <location>
        <begin position="83"/>
        <end position="92"/>
    </location>
</feature>
<feature type="region of interest" description="Disordered" evidence="2">
    <location>
        <begin position="21"/>
        <end position="45"/>
    </location>
</feature>
<organism evidence="4 5">
    <name type="scientific">Lichtheimia ornata</name>
    <dbReference type="NCBI Taxonomy" id="688661"/>
    <lineage>
        <taxon>Eukaryota</taxon>
        <taxon>Fungi</taxon>
        <taxon>Fungi incertae sedis</taxon>
        <taxon>Mucoromycota</taxon>
        <taxon>Mucoromycotina</taxon>
        <taxon>Mucoromycetes</taxon>
        <taxon>Mucorales</taxon>
        <taxon>Lichtheimiaceae</taxon>
        <taxon>Lichtheimia</taxon>
    </lineage>
</organism>
<sequence>MVVTPFQSITALLSRLSLQGSNASNNTQQQQRNERQSTAAIDTMPVTQCGSITTRLSRLSLQETKAKRHMKRPSPTDPGTKGRVNKPKRSKLKPSVQAKALQRRLDRAFTQRMYVVSRVQKNDHHIEFHVLGSTGNHYTVHITNKMRCDCYDYQYKRLHCKHLLLVLARVLHVEKGSPAYAKLSLTDDELEQVFANCVPDPDVMV</sequence>
<comment type="caution">
    <text evidence="4">The sequence shown here is derived from an EMBL/GenBank/DDBJ whole genome shotgun (WGS) entry which is preliminary data.</text>
</comment>
<proteinExistence type="predicted"/>
<protein>
    <recommendedName>
        <fullName evidence="3">SWIM-type domain-containing protein</fullName>
    </recommendedName>
</protein>
<evidence type="ECO:0000313" key="5">
    <source>
        <dbReference type="Proteomes" id="UP001234581"/>
    </source>
</evidence>
<dbReference type="RefSeq" id="XP_058338326.1">
    <property type="nucleotide sequence ID" value="XM_058490931.1"/>
</dbReference>
<dbReference type="Pfam" id="PF04434">
    <property type="entry name" value="SWIM"/>
    <property type="match status" value="1"/>
</dbReference>
<dbReference type="GO" id="GO:0061630">
    <property type="term" value="F:ubiquitin protein ligase activity"/>
    <property type="evidence" value="ECO:0007669"/>
    <property type="project" value="InterPro"/>
</dbReference>
<dbReference type="GO" id="GO:0008270">
    <property type="term" value="F:zinc ion binding"/>
    <property type="evidence" value="ECO:0007669"/>
    <property type="project" value="UniProtKB-KW"/>
</dbReference>
<dbReference type="InterPro" id="IPR007527">
    <property type="entry name" value="Znf_SWIM"/>
</dbReference>
<keyword evidence="1" id="KW-0862">Zinc</keyword>
<reference evidence="4 5" key="1">
    <citation type="submission" date="2023-03" db="EMBL/GenBank/DDBJ databases">
        <title>Genome sequence of Lichtheimia ornata CBS 291.66.</title>
        <authorList>
            <person name="Mohabir J.T."/>
            <person name="Shea T.P."/>
            <person name="Kurbessoian T."/>
            <person name="Berby B."/>
            <person name="Fontaine J."/>
            <person name="Livny J."/>
            <person name="Gnirke A."/>
            <person name="Stajich J.E."/>
            <person name="Cuomo C.A."/>
        </authorList>
    </citation>
    <scope>NUCLEOTIDE SEQUENCE [LARGE SCALE GENOMIC DNA]</scope>
    <source>
        <strain evidence="4">CBS 291.66</strain>
    </source>
</reference>
<dbReference type="InterPro" id="IPR039903">
    <property type="entry name" value="Zswim2"/>
</dbReference>
<accession>A0AAD7UTY4</accession>
<dbReference type="PANTHER" id="PTHR21540">
    <property type="entry name" value="RING FINGER AND SWIM DOMAIN-CONTAINING PROTEIN 2"/>
    <property type="match status" value="1"/>
</dbReference>
<evidence type="ECO:0000313" key="4">
    <source>
        <dbReference type="EMBL" id="KAJ8653412.1"/>
    </source>
</evidence>
<name>A0AAD7UTY4_9FUNG</name>